<organism evidence="1 2">
    <name type="scientific">Obba rivulosa</name>
    <dbReference type="NCBI Taxonomy" id="1052685"/>
    <lineage>
        <taxon>Eukaryota</taxon>
        <taxon>Fungi</taxon>
        <taxon>Dikarya</taxon>
        <taxon>Basidiomycota</taxon>
        <taxon>Agaricomycotina</taxon>
        <taxon>Agaricomycetes</taxon>
        <taxon>Polyporales</taxon>
        <taxon>Gelatoporiaceae</taxon>
        <taxon>Obba</taxon>
    </lineage>
</organism>
<proteinExistence type="predicted"/>
<gene>
    <name evidence="1" type="ORF">OBBRIDRAFT_170042</name>
</gene>
<accession>A0A8E2AMA6</accession>
<sequence>MRGATSPEQIHLKRATDVATKFRAVKCSVPRHGEIGYCTAVVAPQLEMTLGVMLWQAYVGQAQIYSLRLSVLSSPSHSHVQVMMPFATPRCSWARRTQQFQLRVEAAQSNSLAPQILRQIYSPLRYRAPATHETGSIFLEMKPSVRQHIRRSLWFGTCETGI</sequence>
<dbReference type="Proteomes" id="UP000250043">
    <property type="component" value="Unassembled WGS sequence"/>
</dbReference>
<evidence type="ECO:0000313" key="1">
    <source>
        <dbReference type="EMBL" id="OCH87288.1"/>
    </source>
</evidence>
<dbReference type="EMBL" id="KV722491">
    <property type="protein sequence ID" value="OCH87288.1"/>
    <property type="molecule type" value="Genomic_DNA"/>
</dbReference>
<keyword evidence="2" id="KW-1185">Reference proteome</keyword>
<protein>
    <submittedName>
        <fullName evidence="1">Uncharacterized protein</fullName>
    </submittedName>
</protein>
<dbReference type="AlphaFoldDB" id="A0A8E2AMA6"/>
<reference evidence="1 2" key="1">
    <citation type="submission" date="2016-07" db="EMBL/GenBank/DDBJ databases">
        <title>Draft genome of the white-rot fungus Obba rivulosa 3A-2.</title>
        <authorList>
            <consortium name="DOE Joint Genome Institute"/>
            <person name="Miettinen O."/>
            <person name="Riley R."/>
            <person name="Acob R."/>
            <person name="Barry K."/>
            <person name="Cullen D."/>
            <person name="De Vries R."/>
            <person name="Hainaut M."/>
            <person name="Hatakka A."/>
            <person name="Henrissat B."/>
            <person name="Hilden K."/>
            <person name="Kuo R."/>
            <person name="Labutti K."/>
            <person name="Lipzen A."/>
            <person name="Makela M.R."/>
            <person name="Sandor L."/>
            <person name="Spatafora J.W."/>
            <person name="Grigoriev I.V."/>
            <person name="Hibbett D.S."/>
        </authorList>
    </citation>
    <scope>NUCLEOTIDE SEQUENCE [LARGE SCALE GENOMIC DNA]</scope>
    <source>
        <strain evidence="1 2">3A-2</strain>
    </source>
</reference>
<evidence type="ECO:0000313" key="2">
    <source>
        <dbReference type="Proteomes" id="UP000250043"/>
    </source>
</evidence>
<name>A0A8E2AMA6_9APHY</name>